<keyword evidence="5" id="KW-0812">Transmembrane</keyword>
<dbReference type="KEGG" id="fal:FRAAL2662"/>
<comment type="similarity">
    <text evidence="3">Belongs to the glycosyl hydrolase 26 family.</text>
</comment>
<dbReference type="HOGENOM" id="CLU_441952_0_0_11"/>
<dbReference type="STRING" id="326424.FRAAL2662"/>
<keyword evidence="5" id="KW-0472">Membrane</keyword>
<dbReference type="AlphaFoldDB" id="Q0RME3"/>
<feature type="compositionally biased region" description="Low complexity" evidence="4">
    <location>
        <begin position="299"/>
        <end position="311"/>
    </location>
</feature>
<keyword evidence="8" id="KW-1185">Reference proteome</keyword>
<keyword evidence="2 3" id="KW-0326">Glycosidase</keyword>
<feature type="region of interest" description="Disordered" evidence="4">
    <location>
        <begin position="299"/>
        <end position="319"/>
    </location>
</feature>
<feature type="active site" description="Nucleophile" evidence="3">
    <location>
        <position position="542"/>
    </location>
</feature>
<dbReference type="Gene3D" id="3.20.20.80">
    <property type="entry name" value="Glycosidases"/>
    <property type="match status" value="1"/>
</dbReference>
<reference evidence="7 8" key="1">
    <citation type="journal article" date="2007" name="Genome Res.">
        <title>Genome characteristics of facultatively symbiotic Frankia sp. strains reflect host range and host plant biogeography.</title>
        <authorList>
            <person name="Normand P."/>
            <person name="Lapierre P."/>
            <person name="Tisa L.S."/>
            <person name="Gogarten J.P."/>
            <person name="Alloisio N."/>
            <person name="Bagnarol E."/>
            <person name="Bassi C.A."/>
            <person name="Berry A.M."/>
            <person name="Bickhart D.M."/>
            <person name="Choisne N."/>
            <person name="Couloux A."/>
            <person name="Cournoyer B."/>
            <person name="Cruveiller S."/>
            <person name="Daubin V."/>
            <person name="Demange N."/>
            <person name="Francino M.P."/>
            <person name="Goltsman E."/>
            <person name="Huang Y."/>
            <person name="Kopp O.R."/>
            <person name="Labarre L."/>
            <person name="Lapidus A."/>
            <person name="Lavire C."/>
            <person name="Marechal J."/>
            <person name="Martinez M."/>
            <person name="Mastronunzio J.E."/>
            <person name="Mullin B.C."/>
            <person name="Niemann J."/>
            <person name="Pujic P."/>
            <person name="Rawnsley T."/>
            <person name="Rouy Z."/>
            <person name="Schenowitz C."/>
            <person name="Sellstedt A."/>
            <person name="Tavares F."/>
            <person name="Tomkins J.P."/>
            <person name="Vallenet D."/>
            <person name="Valverde C."/>
            <person name="Wall L.G."/>
            <person name="Wang Y."/>
            <person name="Medigue C."/>
            <person name="Benson D.R."/>
        </authorList>
    </citation>
    <scope>NUCLEOTIDE SEQUENCE [LARGE SCALE GENOMIC DNA]</scope>
    <source>
        <strain evidence="8">DSM 45986 / CECT 9034 / ACN14a</strain>
    </source>
</reference>
<accession>Q0RME3</accession>
<evidence type="ECO:0000256" key="3">
    <source>
        <dbReference type="PROSITE-ProRule" id="PRU01100"/>
    </source>
</evidence>
<protein>
    <recommendedName>
        <fullName evidence="6">GH26 domain-containing protein</fullName>
    </recommendedName>
</protein>
<keyword evidence="5" id="KW-1133">Transmembrane helix</keyword>
<dbReference type="eggNOG" id="COG4124">
    <property type="taxonomic scope" value="Bacteria"/>
</dbReference>
<evidence type="ECO:0000256" key="1">
    <source>
        <dbReference type="ARBA" id="ARBA00022801"/>
    </source>
</evidence>
<name>Q0RME3_FRAAA</name>
<dbReference type="InterPro" id="IPR017853">
    <property type="entry name" value="GH"/>
</dbReference>
<dbReference type="InterPro" id="IPR022790">
    <property type="entry name" value="GH26_dom"/>
</dbReference>
<proteinExistence type="inferred from homology"/>
<dbReference type="PROSITE" id="PS51764">
    <property type="entry name" value="GH26"/>
    <property type="match status" value="1"/>
</dbReference>
<dbReference type="GO" id="GO:0004553">
    <property type="term" value="F:hydrolase activity, hydrolyzing O-glycosyl compounds"/>
    <property type="evidence" value="ECO:0007669"/>
    <property type="project" value="InterPro"/>
</dbReference>
<dbReference type="Gene3D" id="2.60.120.260">
    <property type="entry name" value="Galactose-binding domain-like"/>
    <property type="match status" value="1"/>
</dbReference>
<evidence type="ECO:0000313" key="7">
    <source>
        <dbReference type="EMBL" id="CAJ61308.1"/>
    </source>
</evidence>
<gene>
    <name evidence="7" type="ordered locus">FRAAL2662</name>
</gene>
<evidence type="ECO:0000256" key="2">
    <source>
        <dbReference type="ARBA" id="ARBA00023295"/>
    </source>
</evidence>
<feature type="active site" description="Proton donor" evidence="3">
    <location>
        <position position="429"/>
    </location>
</feature>
<dbReference type="Proteomes" id="UP000000657">
    <property type="component" value="Chromosome"/>
</dbReference>
<evidence type="ECO:0000259" key="6">
    <source>
        <dbReference type="PROSITE" id="PS51764"/>
    </source>
</evidence>
<keyword evidence="1 3" id="KW-0378">Hydrolase</keyword>
<evidence type="ECO:0000313" key="8">
    <source>
        <dbReference type="Proteomes" id="UP000000657"/>
    </source>
</evidence>
<feature type="domain" description="GH26" evidence="6">
    <location>
        <begin position="277"/>
        <end position="618"/>
    </location>
</feature>
<evidence type="ECO:0000256" key="4">
    <source>
        <dbReference type="SAM" id="MobiDB-lite"/>
    </source>
</evidence>
<dbReference type="EMBL" id="CT573213">
    <property type="protein sequence ID" value="CAJ61308.1"/>
    <property type="molecule type" value="Genomic_DNA"/>
</dbReference>
<evidence type="ECO:0000256" key="5">
    <source>
        <dbReference type="SAM" id="Phobius"/>
    </source>
</evidence>
<organism evidence="7 8">
    <name type="scientific">Frankia alni (strain DSM 45986 / CECT 9034 / ACN14a)</name>
    <dbReference type="NCBI Taxonomy" id="326424"/>
    <lineage>
        <taxon>Bacteria</taxon>
        <taxon>Bacillati</taxon>
        <taxon>Actinomycetota</taxon>
        <taxon>Actinomycetes</taxon>
        <taxon>Frankiales</taxon>
        <taxon>Frankiaceae</taxon>
        <taxon>Frankia</taxon>
    </lineage>
</organism>
<sequence length="618" mass="64609">MSGGWKVTRVRRVRRWWGGRPAVFATVGMLVAAGVGVTVGTALPQQPRQVTATVALQADTVTCTTDPSGYCTVGLQMLPVPAAVVVEPTAPLIHAVDQVTASAFRVQFLTSTGAPAASRQITFGYTAYAGGNPGPGPAPTSTAPTVTPTGAPVLSTTIEDTAIGTTTNTVSYTPAANWHQCAAGCNTAVASTANSSYRWASATGDKVTITWAGVQLKVYGVKEPQGGIDSIATDGAGQGTADWYRAAGQAPDLVWTSPVLASGNHTTIITLTGQHNPQATGGPTLTFDKADVYSVGVAPTTTPSASPSVSPTGGGGAGNGPLSGLPWLSGINGGDQVQGFGNWRGRAVDLDLAYTDRTSWGGVTNSAWMFNAVGGWPGRMSISQPLFPQNVGASIGACASGAYDSYWRQFGTVLVNNGRANSIVRVGWEFNGTYMYWHPDNDAGPFIGCFQKISTAIRATDPQVVIDWTINGHSTPPGVCGGSAFNCYPGDAYVDVIGTDNYDHYPPSPNQAAWNSSCNASEGICSVLTFARNHHKLFSVGEWGINHNPTAVGQGNAGGDNPFYIHRMWDLFQSAKGTLLYEAYFDDCEQTNVASTLYRSCGPNNPQASAAYLSHYHP</sequence>
<dbReference type="SUPFAM" id="SSF51445">
    <property type="entry name" value="(Trans)glycosidases"/>
    <property type="match status" value="1"/>
</dbReference>
<feature type="transmembrane region" description="Helical" evidence="5">
    <location>
        <begin position="21"/>
        <end position="43"/>
    </location>
</feature>